<feature type="domain" description="AMP-binding enzyme C-terminal" evidence="2">
    <location>
        <begin position="480"/>
        <end position="554"/>
    </location>
</feature>
<dbReference type="EMBL" id="JBFXLT010000258">
    <property type="protein sequence ID" value="KAL2801726.1"/>
    <property type="molecule type" value="Genomic_DNA"/>
</dbReference>
<reference evidence="3 4" key="1">
    <citation type="submission" date="2024-07" db="EMBL/GenBank/DDBJ databases">
        <title>Section-level genome sequencing and comparative genomics of Aspergillus sections Usti and Cavernicolus.</title>
        <authorList>
            <consortium name="Lawrence Berkeley National Laboratory"/>
            <person name="Nybo J.L."/>
            <person name="Vesth T.C."/>
            <person name="Theobald S."/>
            <person name="Frisvad J.C."/>
            <person name="Larsen T.O."/>
            <person name="Kjaerboelling I."/>
            <person name="Rothschild-Mancinelli K."/>
            <person name="Lyhne E.K."/>
            <person name="Kogle M.E."/>
            <person name="Barry K."/>
            <person name="Clum A."/>
            <person name="Na H."/>
            <person name="Ledsgaard L."/>
            <person name="Lin J."/>
            <person name="Lipzen A."/>
            <person name="Kuo A."/>
            <person name="Riley R."/>
            <person name="Mondo S."/>
            <person name="Labutti K."/>
            <person name="Haridas S."/>
            <person name="Pangalinan J."/>
            <person name="Salamov A.A."/>
            <person name="Simmons B.A."/>
            <person name="Magnuson J.K."/>
            <person name="Chen J."/>
            <person name="Drula E."/>
            <person name="Henrissat B."/>
            <person name="Wiebenga A."/>
            <person name="Lubbers R.J."/>
            <person name="Gomes A.C."/>
            <person name="Makela M.R."/>
            <person name="Stajich J."/>
            <person name="Grigoriev I.V."/>
            <person name="Mortensen U.H."/>
            <person name="De Vries R.P."/>
            <person name="Baker S.E."/>
            <person name="Andersen M.R."/>
        </authorList>
    </citation>
    <scope>NUCLEOTIDE SEQUENCE [LARGE SCALE GENOMIC DNA]</scope>
    <source>
        <strain evidence="3 4">CBS 588.65</strain>
    </source>
</reference>
<dbReference type="Gene3D" id="3.40.50.12780">
    <property type="entry name" value="N-terminal domain of ligase-like"/>
    <property type="match status" value="1"/>
</dbReference>
<dbReference type="InterPro" id="IPR042099">
    <property type="entry name" value="ANL_N_sf"/>
</dbReference>
<dbReference type="SUPFAM" id="SSF56801">
    <property type="entry name" value="Acetyl-CoA synthetase-like"/>
    <property type="match status" value="1"/>
</dbReference>
<evidence type="ECO:0000313" key="4">
    <source>
        <dbReference type="Proteomes" id="UP001610334"/>
    </source>
</evidence>
<organism evidence="3 4">
    <name type="scientific">Aspergillus granulosus</name>
    <dbReference type="NCBI Taxonomy" id="176169"/>
    <lineage>
        <taxon>Eukaryota</taxon>
        <taxon>Fungi</taxon>
        <taxon>Dikarya</taxon>
        <taxon>Ascomycota</taxon>
        <taxon>Pezizomycotina</taxon>
        <taxon>Eurotiomycetes</taxon>
        <taxon>Eurotiomycetidae</taxon>
        <taxon>Eurotiales</taxon>
        <taxon>Aspergillaceae</taxon>
        <taxon>Aspergillus</taxon>
        <taxon>Aspergillus subgen. Nidulantes</taxon>
    </lineage>
</organism>
<keyword evidence="4" id="KW-1185">Reference proteome</keyword>
<sequence length="571" mass="63655">MPSQPQIVESPYKVDIPISDIQSWVFAAGTQESRRQPQYFDADYPAHCFSLRQAELYVKQVALGLQRLGLHPNDKVLLFSPNKLYFPVLLWGVIAARCVFTAVSPSAQETELAYQLQDSEARIMIAHTDTAVLAVTTAKKIGLPVTSVYLFNNPGESLGRSHDGLRPWTDIWASPEDAQNWSWHRITTIEEAQGTAAIINYSSGTTGTPKGVELSHYNVIANSVQCLQKRSLVANTPRGRARRARLDVSGERWMAPLPMYHAFGQIWFCMNAVQFGAKVFVMTKFDVSKYLLYLDIYRITFATTVPVIMAMLVKYPYPESFNLKALEDLISGSAPLSPETAQRFKKLYLRDDVCIKQGMGLTETTCSLFQFAPDDIDDGRSIGWLNANCKAQIVPVDGEDYEGTGPVGAVVGEIWVSGPNIMMGYYKKPKETADTVVVKNGERWLKTGDIGYADSKGNFYVVDRMKELLKVRGLQVSPAELELALLQHPDISDAAVVGAKINGGEYPRAFVVRNQGRITAQEVEDLIRSRFARHKWLTAGVYFIDAIPRTASGKVMRRLLPKVEDKPVSKL</sequence>
<evidence type="ECO:0000313" key="3">
    <source>
        <dbReference type="EMBL" id="KAL2801726.1"/>
    </source>
</evidence>
<accession>A0ABR4GRT6</accession>
<dbReference type="Proteomes" id="UP001610334">
    <property type="component" value="Unassembled WGS sequence"/>
</dbReference>
<name>A0ABR4GRT6_9EURO</name>
<proteinExistence type="predicted"/>
<dbReference type="InterPro" id="IPR045851">
    <property type="entry name" value="AMP-bd_C_sf"/>
</dbReference>
<dbReference type="PROSITE" id="PS00455">
    <property type="entry name" value="AMP_BINDING"/>
    <property type="match status" value="1"/>
</dbReference>
<comment type="caution">
    <text evidence="3">The sequence shown here is derived from an EMBL/GenBank/DDBJ whole genome shotgun (WGS) entry which is preliminary data.</text>
</comment>
<dbReference type="InterPro" id="IPR000873">
    <property type="entry name" value="AMP-dep_synth/lig_dom"/>
</dbReference>
<dbReference type="InterPro" id="IPR025110">
    <property type="entry name" value="AMP-bd_C"/>
</dbReference>
<dbReference type="PANTHER" id="PTHR24096:SF424">
    <property type="entry name" value="ACETYL-COA SYNTHETASE-LIKE PROTEIN-RELATED"/>
    <property type="match status" value="1"/>
</dbReference>
<evidence type="ECO:0000259" key="1">
    <source>
        <dbReference type="Pfam" id="PF00501"/>
    </source>
</evidence>
<gene>
    <name evidence="3" type="ORF">BJX63DRAFT_438550</name>
</gene>
<dbReference type="Pfam" id="PF00501">
    <property type="entry name" value="AMP-binding"/>
    <property type="match status" value="1"/>
</dbReference>
<evidence type="ECO:0000259" key="2">
    <source>
        <dbReference type="Pfam" id="PF13193"/>
    </source>
</evidence>
<dbReference type="Pfam" id="PF13193">
    <property type="entry name" value="AMP-binding_C"/>
    <property type="match status" value="1"/>
</dbReference>
<dbReference type="Gene3D" id="3.30.300.30">
    <property type="match status" value="1"/>
</dbReference>
<protein>
    <submittedName>
        <fullName evidence="3">Uncharacterized protein</fullName>
    </submittedName>
</protein>
<dbReference type="PANTHER" id="PTHR24096">
    <property type="entry name" value="LONG-CHAIN-FATTY-ACID--COA LIGASE"/>
    <property type="match status" value="1"/>
</dbReference>
<feature type="domain" description="AMP-dependent synthetase/ligase" evidence="1">
    <location>
        <begin position="49"/>
        <end position="426"/>
    </location>
</feature>
<dbReference type="InterPro" id="IPR020845">
    <property type="entry name" value="AMP-binding_CS"/>
</dbReference>